<dbReference type="RefSeq" id="WP_103083015.1">
    <property type="nucleotide sequence ID" value="NZ_CP021850.1"/>
</dbReference>
<dbReference type="KEGG" id="cthd:CDO33_08750"/>
<accession>A0A2K2F7I9</accession>
<proteinExistence type="predicted"/>
<keyword evidence="2" id="KW-1185">Reference proteome</keyword>
<dbReference type="AlphaFoldDB" id="A0A2K2F7I9"/>
<dbReference type="Proteomes" id="UP000236151">
    <property type="component" value="Unassembled WGS sequence"/>
</dbReference>
<name>A0A2K2F7I9_9CLOT</name>
<evidence type="ECO:0000313" key="2">
    <source>
        <dbReference type="Proteomes" id="UP000236151"/>
    </source>
</evidence>
<protein>
    <submittedName>
        <fullName evidence="1">Uncharacterized protein</fullName>
    </submittedName>
</protein>
<dbReference type="OrthoDB" id="5074646at2"/>
<gene>
    <name evidence="1" type="ORF">CDQ84_17390</name>
</gene>
<evidence type="ECO:0000313" key="1">
    <source>
        <dbReference type="EMBL" id="PNT95298.1"/>
    </source>
</evidence>
<reference evidence="1 2" key="1">
    <citation type="submission" date="2017-06" db="EMBL/GenBank/DDBJ databases">
        <title>Investigating the central metabolism of Clostridium thermosuccinogenes.</title>
        <authorList>
            <person name="Koendjbiharie J.G."/>
            <person name="van Kranenburg R."/>
        </authorList>
    </citation>
    <scope>NUCLEOTIDE SEQUENCE [LARGE SCALE GENOMIC DNA]</scope>
    <source>
        <strain evidence="1 2">DSM 5806</strain>
    </source>
</reference>
<organism evidence="1 2">
    <name type="scientific">Clostridium thermosuccinogenes</name>
    <dbReference type="NCBI Taxonomy" id="84032"/>
    <lineage>
        <taxon>Bacteria</taxon>
        <taxon>Bacillati</taxon>
        <taxon>Bacillota</taxon>
        <taxon>Clostridia</taxon>
        <taxon>Eubacteriales</taxon>
        <taxon>Clostridiaceae</taxon>
        <taxon>Clostridium</taxon>
    </lineage>
</organism>
<dbReference type="EMBL" id="NIOJ01000070">
    <property type="protein sequence ID" value="PNT95298.1"/>
    <property type="molecule type" value="Genomic_DNA"/>
</dbReference>
<sequence>MKDQTIQIPFSNFGKSGIIEVVYKKNTSPVTSGFEIVKDIVPDLDVCIGYPTIQAFVKDFEGFGFARYCGWIQVVRMEFYSDVNSEKPDNTYYEVDTPPPMKQKGVPFCAYGYPAVFFDAPVNNYCEAAKLVWVADTFLVAMPSFLNNESISFLAGFHWGFIEYMDKEKKQIDITPVRSIDSGYWEKHFPLFRRDFSQWNFA</sequence>
<comment type="caution">
    <text evidence="1">The sequence shown here is derived from an EMBL/GenBank/DDBJ whole genome shotgun (WGS) entry which is preliminary data.</text>
</comment>